<feature type="compositionally biased region" description="Polar residues" evidence="1">
    <location>
        <begin position="154"/>
        <end position="194"/>
    </location>
</feature>
<evidence type="ECO:0000313" key="3">
    <source>
        <dbReference type="Proteomes" id="UP001320420"/>
    </source>
</evidence>
<organism evidence="2 3">
    <name type="scientific">Diatrype stigma</name>
    <dbReference type="NCBI Taxonomy" id="117547"/>
    <lineage>
        <taxon>Eukaryota</taxon>
        <taxon>Fungi</taxon>
        <taxon>Dikarya</taxon>
        <taxon>Ascomycota</taxon>
        <taxon>Pezizomycotina</taxon>
        <taxon>Sordariomycetes</taxon>
        <taxon>Xylariomycetidae</taxon>
        <taxon>Xylariales</taxon>
        <taxon>Diatrypaceae</taxon>
        <taxon>Diatrype</taxon>
    </lineage>
</organism>
<keyword evidence="3" id="KW-1185">Reference proteome</keyword>
<dbReference type="EMBL" id="JAKJXP020000121">
    <property type="protein sequence ID" value="KAK7744352.1"/>
    <property type="molecule type" value="Genomic_DNA"/>
</dbReference>
<dbReference type="Proteomes" id="UP001320420">
    <property type="component" value="Unassembled WGS sequence"/>
</dbReference>
<protein>
    <submittedName>
        <fullName evidence="2">Uncharacterized protein</fullName>
    </submittedName>
</protein>
<evidence type="ECO:0000313" key="2">
    <source>
        <dbReference type="EMBL" id="KAK7744352.1"/>
    </source>
</evidence>
<sequence length="367" mass="39745">MPENNLPDWQPSTPMTTPSKKRKAEASLPTPMATPSKKARATQPTPTTPSKQTAKASQPAAAPMHAGQQPLTPRAPSRGLPPAPSSLPKKPPTAFQTPPQQLPRSEFAFPTPADSPTPKRRRTSKKSTVSSKPVLDQSPSIYTKMPPWKKPTVDSASAIATTEVGPTTTDQPTVNAITATDEQQASEQTPSTYTKMPPWKKSAVDSTSAVPMTKAVPPTTDQPIADPTASDEQQASEQMGKSETTPESNGEDEIWKRIEAKLMRGEDTLTGDEQNALCRTIEGMGEAEEDVLIGVATLVGNLTESLIFRLALWHYRRGNKPLVDKLLKAHLNDVRGAEDELMSVEDVGVLMDCQIAKELLEKEMGLR</sequence>
<feature type="compositionally biased region" description="Pro residues" evidence="1">
    <location>
        <begin position="79"/>
        <end position="91"/>
    </location>
</feature>
<reference evidence="2 3" key="1">
    <citation type="submission" date="2024-02" db="EMBL/GenBank/DDBJ databases">
        <title>De novo assembly and annotation of 12 fungi associated with fruit tree decline syndrome in Ontario, Canada.</title>
        <authorList>
            <person name="Sulman M."/>
            <person name="Ellouze W."/>
            <person name="Ilyukhin E."/>
        </authorList>
    </citation>
    <scope>NUCLEOTIDE SEQUENCE [LARGE SCALE GENOMIC DNA]</scope>
    <source>
        <strain evidence="2 3">M11/M66-122</strain>
    </source>
</reference>
<dbReference type="AlphaFoldDB" id="A0AAN9UAR6"/>
<evidence type="ECO:0000256" key="1">
    <source>
        <dbReference type="SAM" id="MobiDB-lite"/>
    </source>
</evidence>
<feature type="compositionally biased region" description="Low complexity" evidence="1">
    <location>
        <begin position="41"/>
        <end position="56"/>
    </location>
</feature>
<feature type="region of interest" description="Disordered" evidence="1">
    <location>
        <begin position="1"/>
        <end position="253"/>
    </location>
</feature>
<name>A0AAN9UAR6_9PEZI</name>
<proteinExistence type="predicted"/>
<accession>A0AAN9UAR6</accession>
<feature type="compositionally biased region" description="Polar residues" evidence="1">
    <location>
        <begin position="230"/>
        <end position="248"/>
    </location>
</feature>
<gene>
    <name evidence="2" type="ORF">SLS62_010206</name>
</gene>
<comment type="caution">
    <text evidence="2">The sequence shown here is derived from an EMBL/GenBank/DDBJ whole genome shotgun (WGS) entry which is preliminary data.</text>
</comment>